<keyword evidence="11" id="KW-0449">Lipoprotein</keyword>
<dbReference type="GO" id="GO:0098797">
    <property type="term" value="C:plasma membrane protein complex"/>
    <property type="evidence" value="ECO:0007669"/>
    <property type="project" value="TreeGrafter"/>
</dbReference>
<keyword evidence="6 8" id="KW-1133">Transmembrane helix</keyword>
<evidence type="ECO:0000256" key="5">
    <source>
        <dbReference type="ARBA" id="ARBA00022692"/>
    </source>
</evidence>
<name>A0A094Z1U4_9HYPH</name>
<feature type="transmembrane region" description="Helical" evidence="8">
    <location>
        <begin position="24"/>
        <end position="50"/>
    </location>
</feature>
<evidence type="ECO:0000256" key="2">
    <source>
        <dbReference type="ARBA" id="ARBA00005236"/>
    </source>
</evidence>
<dbReference type="InterPro" id="IPR003838">
    <property type="entry name" value="ABC3_permease_C"/>
</dbReference>
<comment type="similarity">
    <text evidence="2">Belongs to the ABC-4 integral membrane protein family. LolC/E subfamily.</text>
</comment>
<feature type="domain" description="MacB-like periplasmic core" evidence="10">
    <location>
        <begin position="31"/>
        <end position="243"/>
    </location>
</feature>
<dbReference type="EMBL" id="JMTK01000005">
    <property type="protein sequence ID" value="KJZ81327.1"/>
    <property type="molecule type" value="Genomic_DNA"/>
</dbReference>
<evidence type="ECO:0000259" key="9">
    <source>
        <dbReference type="Pfam" id="PF02687"/>
    </source>
</evidence>
<dbReference type="RefSeq" id="WP_034441838.1">
    <property type="nucleotide sequence ID" value="NZ_JMTK01000005.1"/>
</dbReference>
<evidence type="ECO:0000256" key="3">
    <source>
        <dbReference type="ARBA" id="ARBA00022448"/>
    </source>
</evidence>
<dbReference type="GO" id="GO:0044874">
    <property type="term" value="P:lipoprotein localization to outer membrane"/>
    <property type="evidence" value="ECO:0007669"/>
    <property type="project" value="TreeGrafter"/>
</dbReference>
<keyword evidence="3" id="KW-0813">Transport</keyword>
<proteinExistence type="inferred from homology"/>
<evidence type="ECO:0000256" key="4">
    <source>
        <dbReference type="ARBA" id="ARBA00022475"/>
    </source>
</evidence>
<evidence type="ECO:0000256" key="8">
    <source>
        <dbReference type="SAM" id="Phobius"/>
    </source>
</evidence>
<dbReference type="InterPro" id="IPR051447">
    <property type="entry name" value="Lipoprotein-release_system"/>
</dbReference>
<sequence length="416" mass="46455">MSFFSRFEVAIAWRYLFSRRKESFISIASSVSFIGVMIGVMALIVVMSVMNGFRADMIKRILGINGHIIIQQKYYPLVDYQSLSKKLSSIPDVTQVSPFVTGQAFISSINSRGSGVSVRGISSKDFSHIKKSFSRFYGGLSDFDQGKGIVIGEDLARVLGISIGDKIKILSPYGDITPLGIGTRSKSYTVSAIFQIRIPDYDSGMIYMPLEEAQLYFNIENAVSGIEIFVKDPDMVEKSRKNIIDIFGNDVSIIDWQQRYQMFFYAMQVESNAMFVILALIVLVASLNIISGLVMLVKEKRRDIAILRTMGARISSIMAIFFMIGAFIGISGTCVGVIIGILISVNVELIRQFFLNAFGVVIFDTEAYLLTELPSKISWIEISWIVAMTVFLSLLATIFPSWKASRIDPVKALRYE</sequence>
<accession>A0A094Z1U4</accession>
<evidence type="ECO:0000256" key="1">
    <source>
        <dbReference type="ARBA" id="ARBA00004651"/>
    </source>
</evidence>
<dbReference type="InterPro" id="IPR025857">
    <property type="entry name" value="MacB_PCD"/>
</dbReference>
<comment type="caution">
    <text evidence="11">The sequence shown here is derived from an EMBL/GenBank/DDBJ whole genome shotgun (WGS) entry which is preliminary data.</text>
</comment>
<feature type="transmembrane region" description="Helical" evidence="8">
    <location>
        <begin position="382"/>
        <end position="402"/>
    </location>
</feature>
<dbReference type="InterPro" id="IPR011925">
    <property type="entry name" value="LolCE_TM"/>
</dbReference>
<feature type="domain" description="ABC3 transporter permease C-terminal" evidence="9">
    <location>
        <begin position="276"/>
        <end position="409"/>
    </location>
</feature>
<dbReference type="PANTHER" id="PTHR30489">
    <property type="entry name" value="LIPOPROTEIN-RELEASING SYSTEM TRANSMEMBRANE PROTEIN LOLE"/>
    <property type="match status" value="1"/>
</dbReference>
<evidence type="ECO:0000256" key="7">
    <source>
        <dbReference type="ARBA" id="ARBA00023136"/>
    </source>
</evidence>
<dbReference type="AlphaFoldDB" id="A0A094Z1U4"/>
<evidence type="ECO:0000256" key="6">
    <source>
        <dbReference type="ARBA" id="ARBA00022989"/>
    </source>
</evidence>
<dbReference type="PATRIC" id="fig|556287.8.peg.1213"/>
<feature type="transmembrane region" description="Helical" evidence="8">
    <location>
        <begin position="317"/>
        <end position="343"/>
    </location>
</feature>
<dbReference type="PANTHER" id="PTHR30489:SF0">
    <property type="entry name" value="LIPOPROTEIN-RELEASING SYSTEM TRANSMEMBRANE PROTEIN LOLE"/>
    <property type="match status" value="1"/>
</dbReference>
<keyword evidence="7 8" id="KW-0472">Membrane</keyword>
<gene>
    <name evidence="11" type="ORF">DJ66_1217</name>
</gene>
<dbReference type="NCBIfam" id="TIGR02212">
    <property type="entry name" value="lolCE"/>
    <property type="match status" value="1"/>
</dbReference>
<comment type="subcellular location">
    <subcellularLocation>
        <location evidence="1">Cell membrane</location>
        <topology evidence="1">Multi-pass membrane protein</topology>
    </subcellularLocation>
</comment>
<evidence type="ECO:0000313" key="11">
    <source>
        <dbReference type="EMBL" id="KJZ81327.1"/>
    </source>
</evidence>
<organism evidence="11 12">
    <name type="scientific">Candidatus Liberibacter solanacearum</name>
    <dbReference type="NCBI Taxonomy" id="556287"/>
    <lineage>
        <taxon>Bacteria</taxon>
        <taxon>Pseudomonadati</taxon>
        <taxon>Pseudomonadota</taxon>
        <taxon>Alphaproteobacteria</taxon>
        <taxon>Hyphomicrobiales</taxon>
        <taxon>Rhizobiaceae</taxon>
        <taxon>Liberibacter</taxon>
    </lineage>
</organism>
<dbReference type="Pfam" id="PF12704">
    <property type="entry name" value="MacB_PCD"/>
    <property type="match status" value="1"/>
</dbReference>
<evidence type="ECO:0000313" key="12">
    <source>
        <dbReference type="Proteomes" id="UP000033731"/>
    </source>
</evidence>
<dbReference type="Proteomes" id="UP000033731">
    <property type="component" value="Unassembled WGS sequence"/>
</dbReference>
<keyword evidence="12" id="KW-1185">Reference proteome</keyword>
<reference evidence="11 12" key="1">
    <citation type="journal article" date="2015" name="Phytopathology">
        <title>Genomes of Candidatus Liberibacter solanacearum haplotype A from New Zealand and the USA suggest significant genome plasticity in the species.</title>
        <authorList>
            <person name="Thompson S.M."/>
            <person name="Johnson C.P."/>
            <person name="Lu A.Y."/>
            <person name="Frampton R.A."/>
            <person name="Sullivan K.L."/>
            <person name="Fiers M.W."/>
            <person name="Crowhurst R.N."/>
            <person name="Pitman A.R."/>
            <person name="Scott I."/>
            <person name="Gudmestad N.C."/>
            <person name="Smith G.R."/>
        </authorList>
    </citation>
    <scope>NUCLEOTIDE SEQUENCE [LARGE SCALE GENOMIC DNA]</scope>
    <source>
        <strain evidence="11 12">LsoNZ1</strain>
    </source>
</reference>
<feature type="transmembrane region" description="Helical" evidence="8">
    <location>
        <begin position="273"/>
        <end position="297"/>
    </location>
</feature>
<dbReference type="Pfam" id="PF02687">
    <property type="entry name" value="FtsX"/>
    <property type="match status" value="1"/>
</dbReference>
<protein>
    <submittedName>
        <fullName evidence="11">Lipoprotein releasing system transmembrane protein LolC</fullName>
    </submittedName>
</protein>
<evidence type="ECO:0000259" key="10">
    <source>
        <dbReference type="Pfam" id="PF12704"/>
    </source>
</evidence>
<keyword evidence="5 8" id="KW-0812">Transmembrane</keyword>
<dbReference type="GO" id="GO:0042953">
    <property type="term" value="P:lipoprotein transport"/>
    <property type="evidence" value="ECO:0007669"/>
    <property type="project" value="InterPro"/>
</dbReference>
<keyword evidence="4" id="KW-1003">Cell membrane</keyword>